<dbReference type="InterPro" id="IPR036509">
    <property type="entry name" value="Met_Sox_Rdtase_MsrA_sf"/>
</dbReference>
<evidence type="ECO:0000256" key="2">
    <source>
        <dbReference type="ARBA" id="ARBA00023002"/>
    </source>
</evidence>
<keyword evidence="2 6" id="KW-0560">Oxidoreductase</keyword>
<dbReference type="SUPFAM" id="SSF55068">
    <property type="entry name" value="Peptide methionine sulfoxide reductase"/>
    <property type="match status" value="1"/>
</dbReference>
<dbReference type="PANTHER" id="PTHR43774">
    <property type="entry name" value="PEPTIDE METHIONINE SULFOXIDE REDUCTASE"/>
    <property type="match status" value="1"/>
</dbReference>
<reference evidence="6 7" key="1">
    <citation type="submission" date="2022-02" db="EMBL/GenBank/DDBJ databases">
        <title>The genome sequence of Shewanella sp. 3B26.</title>
        <authorList>
            <person name="Du J."/>
        </authorList>
    </citation>
    <scope>NUCLEOTIDE SEQUENCE [LARGE SCALE GENOMIC DNA]</scope>
    <source>
        <strain evidence="6 7">3B26</strain>
    </source>
</reference>
<accession>A0AAJ1BID8</accession>
<comment type="catalytic activity">
    <reaction evidence="3">
        <text>L-methionyl-[protein] + [thioredoxin]-disulfide + H2O = L-methionyl-(S)-S-oxide-[protein] + [thioredoxin]-dithiol</text>
        <dbReference type="Rhea" id="RHEA:14217"/>
        <dbReference type="Rhea" id="RHEA-COMP:10698"/>
        <dbReference type="Rhea" id="RHEA-COMP:10700"/>
        <dbReference type="Rhea" id="RHEA-COMP:12313"/>
        <dbReference type="Rhea" id="RHEA-COMP:12315"/>
        <dbReference type="ChEBI" id="CHEBI:15377"/>
        <dbReference type="ChEBI" id="CHEBI:16044"/>
        <dbReference type="ChEBI" id="CHEBI:29950"/>
        <dbReference type="ChEBI" id="CHEBI:44120"/>
        <dbReference type="ChEBI" id="CHEBI:50058"/>
        <dbReference type="EC" id="1.8.4.11"/>
    </reaction>
</comment>
<dbReference type="AlphaFoldDB" id="A0AAJ1BID8"/>
<evidence type="ECO:0000313" key="6">
    <source>
        <dbReference type="EMBL" id="MCH4295331.1"/>
    </source>
</evidence>
<gene>
    <name evidence="6" type="ORF">MJ923_13555</name>
</gene>
<dbReference type="GO" id="GO:0008113">
    <property type="term" value="F:peptide-methionine (S)-S-oxide reductase activity"/>
    <property type="evidence" value="ECO:0007669"/>
    <property type="project" value="UniProtKB-EC"/>
</dbReference>
<dbReference type="PANTHER" id="PTHR43774:SF1">
    <property type="entry name" value="PEPTIDE METHIONINE SULFOXIDE REDUCTASE MSRA 2"/>
    <property type="match status" value="1"/>
</dbReference>
<sequence length="201" mass="22474">MPQKTRCNPTLASNPNKPTADVAATQPGCAFAQITLGGGCHWCTEAVFQSLSGVIKVEQGFARSTPPYESWSEAVRVSFDPEKISEEQLIRVHLHTHAATKAHCMRGKYRSALYFRNHNHNHNHNQQQSLAEILTVLGNEFPEPLITQILPLEGFKASPAEYQNYYQTDPERPFCQVDIAPKLEKVQRLINNSLPLPKGNA</sequence>
<evidence type="ECO:0000259" key="5">
    <source>
        <dbReference type="Pfam" id="PF01625"/>
    </source>
</evidence>
<protein>
    <recommendedName>
        <fullName evidence="1">peptide-methionine (S)-S-oxide reductase</fullName>
        <ecNumber evidence="1">1.8.4.11</ecNumber>
    </recommendedName>
</protein>
<name>A0AAJ1BID8_9GAMM</name>
<comment type="caution">
    <text evidence="6">The sequence shown here is derived from an EMBL/GenBank/DDBJ whole genome shotgun (WGS) entry which is preliminary data.</text>
</comment>
<dbReference type="Gene3D" id="3.30.1060.10">
    <property type="entry name" value="Peptide methionine sulphoxide reductase MsrA"/>
    <property type="match status" value="1"/>
</dbReference>
<evidence type="ECO:0000256" key="4">
    <source>
        <dbReference type="ARBA" id="ARBA00048782"/>
    </source>
</evidence>
<evidence type="ECO:0000256" key="1">
    <source>
        <dbReference type="ARBA" id="ARBA00012502"/>
    </source>
</evidence>
<dbReference type="Pfam" id="PF01625">
    <property type="entry name" value="PMSR"/>
    <property type="match status" value="1"/>
</dbReference>
<comment type="catalytic activity">
    <reaction evidence="4">
        <text>[thioredoxin]-disulfide + L-methionine + H2O = L-methionine (S)-S-oxide + [thioredoxin]-dithiol</text>
        <dbReference type="Rhea" id="RHEA:19993"/>
        <dbReference type="Rhea" id="RHEA-COMP:10698"/>
        <dbReference type="Rhea" id="RHEA-COMP:10700"/>
        <dbReference type="ChEBI" id="CHEBI:15377"/>
        <dbReference type="ChEBI" id="CHEBI:29950"/>
        <dbReference type="ChEBI" id="CHEBI:50058"/>
        <dbReference type="ChEBI" id="CHEBI:57844"/>
        <dbReference type="ChEBI" id="CHEBI:58772"/>
        <dbReference type="EC" id="1.8.4.11"/>
    </reaction>
</comment>
<dbReference type="EMBL" id="JAKUDL010000004">
    <property type="protein sequence ID" value="MCH4295331.1"/>
    <property type="molecule type" value="Genomic_DNA"/>
</dbReference>
<evidence type="ECO:0000256" key="3">
    <source>
        <dbReference type="ARBA" id="ARBA00047806"/>
    </source>
</evidence>
<keyword evidence="7" id="KW-1185">Reference proteome</keyword>
<organism evidence="6 7">
    <name type="scientific">Shewanella zhuhaiensis</name>
    <dbReference type="NCBI Taxonomy" id="2919576"/>
    <lineage>
        <taxon>Bacteria</taxon>
        <taxon>Pseudomonadati</taxon>
        <taxon>Pseudomonadota</taxon>
        <taxon>Gammaproteobacteria</taxon>
        <taxon>Alteromonadales</taxon>
        <taxon>Shewanellaceae</taxon>
        <taxon>Shewanella</taxon>
    </lineage>
</organism>
<dbReference type="Proteomes" id="UP001297581">
    <property type="component" value="Unassembled WGS sequence"/>
</dbReference>
<feature type="domain" description="Peptide methionine sulphoxide reductase MsrA" evidence="5">
    <location>
        <begin position="33"/>
        <end position="175"/>
    </location>
</feature>
<dbReference type="InterPro" id="IPR002569">
    <property type="entry name" value="Met_Sox_Rdtase_MsrA_dom"/>
</dbReference>
<dbReference type="EC" id="1.8.4.11" evidence="1"/>
<proteinExistence type="predicted"/>
<dbReference type="RefSeq" id="WP_240591551.1">
    <property type="nucleotide sequence ID" value="NZ_JAKUDL010000004.1"/>
</dbReference>
<evidence type="ECO:0000313" key="7">
    <source>
        <dbReference type="Proteomes" id="UP001297581"/>
    </source>
</evidence>